<feature type="domain" description="Plastocyanin-like" evidence="5">
    <location>
        <begin position="72"/>
        <end position="180"/>
    </location>
</feature>
<dbReference type="CDD" id="cd13889">
    <property type="entry name" value="CuRO_3_BOD"/>
    <property type="match status" value="1"/>
</dbReference>
<dbReference type="Pfam" id="PF07732">
    <property type="entry name" value="Cu-oxidase_3"/>
    <property type="match status" value="1"/>
</dbReference>
<name>A0A8K0VSJ7_9PLEO</name>
<reference evidence="6" key="1">
    <citation type="journal article" date="2021" name="Nat. Commun.">
        <title>Genetic determinants of endophytism in the Arabidopsis root mycobiome.</title>
        <authorList>
            <person name="Mesny F."/>
            <person name="Miyauchi S."/>
            <person name="Thiergart T."/>
            <person name="Pickel B."/>
            <person name="Atanasova L."/>
            <person name="Karlsson M."/>
            <person name="Huettel B."/>
            <person name="Barry K.W."/>
            <person name="Haridas S."/>
            <person name="Chen C."/>
            <person name="Bauer D."/>
            <person name="Andreopoulos W."/>
            <person name="Pangilinan J."/>
            <person name="LaButti K."/>
            <person name="Riley R."/>
            <person name="Lipzen A."/>
            <person name="Clum A."/>
            <person name="Drula E."/>
            <person name="Henrissat B."/>
            <person name="Kohler A."/>
            <person name="Grigoriev I.V."/>
            <person name="Martin F.M."/>
            <person name="Hacquard S."/>
        </authorList>
    </citation>
    <scope>NUCLEOTIDE SEQUENCE</scope>
    <source>
        <strain evidence="6">MPI-SDFR-AT-0120</strain>
    </source>
</reference>
<dbReference type="SUPFAM" id="SSF49503">
    <property type="entry name" value="Cupredoxins"/>
    <property type="match status" value="3"/>
</dbReference>
<feature type="region of interest" description="Disordered" evidence="3">
    <location>
        <begin position="572"/>
        <end position="616"/>
    </location>
</feature>
<gene>
    <name evidence="6" type="ORF">FB567DRAFT_456798</name>
</gene>
<keyword evidence="2" id="KW-0186">Copper</keyword>
<dbReference type="InterPro" id="IPR011707">
    <property type="entry name" value="Cu-oxidase-like_N"/>
</dbReference>
<comment type="similarity">
    <text evidence="1">Belongs to the multicopper oxidase family.</text>
</comment>
<dbReference type="Proteomes" id="UP000813461">
    <property type="component" value="Unassembled WGS sequence"/>
</dbReference>
<evidence type="ECO:0000259" key="4">
    <source>
        <dbReference type="Pfam" id="PF07731"/>
    </source>
</evidence>
<evidence type="ECO:0000256" key="2">
    <source>
        <dbReference type="ARBA" id="ARBA00023008"/>
    </source>
</evidence>
<protein>
    <submittedName>
        <fullName evidence="6">Cupredoxin</fullName>
    </submittedName>
</protein>
<proteinExistence type="inferred from homology"/>
<feature type="compositionally biased region" description="Polar residues" evidence="3">
    <location>
        <begin position="581"/>
        <end position="595"/>
    </location>
</feature>
<organism evidence="6 7">
    <name type="scientific">Paraphoma chrysanthemicola</name>
    <dbReference type="NCBI Taxonomy" id="798071"/>
    <lineage>
        <taxon>Eukaryota</taxon>
        <taxon>Fungi</taxon>
        <taxon>Dikarya</taxon>
        <taxon>Ascomycota</taxon>
        <taxon>Pezizomycotina</taxon>
        <taxon>Dothideomycetes</taxon>
        <taxon>Pleosporomycetidae</taxon>
        <taxon>Pleosporales</taxon>
        <taxon>Pleosporineae</taxon>
        <taxon>Phaeosphaeriaceae</taxon>
        <taxon>Paraphoma</taxon>
    </lineage>
</organism>
<dbReference type="OrthoDB" id="262547at2759"/>
<feature type="domain" description="Plastocyanin-like" evidence="4">
    <location>
        <begin position="356"/>
        <end position="487"/>
    </location>
</feature>
<evidence type="ECO:0000259" key="5">
    <source>
        <dbReference type="Pfam" id="PF07732"/>
    </source>
</evidence>
<dbReference type="PANTHER" id="PTHR48267:SF1">
    <property type="entry name" value="BILIRUBIN OXIDASE"/>
    <property type="match status" value="1"/>
</dbReference>
<dbReference type="GO" id="GO:0016491">
    <property type="term" value="F:oxidoreductase activity"/>
    <property type="evidence" value="ECO:0007669"/>
    <property type="project" value="InterPro"/>
</dbReference>
<evidence type="ECO:0000256" key="1">
    <source>
        <dbReference type="ARBA" id="ARBA00010609"/>
    </source>
</evidence>
<dbReference type="EMBL" id="JAGMVJ010000030">
    <property type="protein sequence ID" value="KAH7069290.1"/>
    <property type="molecule type" value="Genomic_DNA"/>
</dbReference>
<sequence>MRYLSTGVVAILASQAYAGDGKWLSPEYKEIFQNPLPFPPDKNVTYTYKNSTTGNEIDFYEVDVKPFEQQVYTGKKPARLVGYDGISPGPTFRMTKGREAVVRFKNHGDKDLSVHLHGSYSRTPFDGWAEDVTKPGEYKDYYYPNSQSARTLWYHDHAIHHTAENAYFGQAGFYILTDPAENGLGLPKGKYDLPLALNAKQYNADGTLFDPKDETTSLWGDVIHVNGQPWPYHEVEPRKYRLRWLDTSISRAFKLTFVDDAGKTIPFQVIGADTGLLTKPVTSSDLEISMAERWEIIFDFSAYAGKNVTVKNGRDVQHDEDYNSTDLVMRFVVGKTVSDSSNNGNPPSSLRNVPFPPKKAGIDRRFKFHRSNGEWQVNGVTFADVKNRILAKPKRGAIEVWELENGAGGWSHPVHIHLVDFQILTRTGGKRPVLNYEKEALKDVVLLGEGETVTVIARYAPYDGVYMFHCHNLIHEDHDMMAAFNVTDLGDWGYTETSRFLDPMEARWRAKPISDRDDETEQVKKKLELFESLEAYKDVLKLEKALDEYWANGGPGPTTLQTIASSSAAASTPVVTPSASGVGSTAPSLTITSAPKTTSTKKSDDDKKTTTTTKRK</sequence>
<evidence type="ECO:0000256" key="3">
    <source>
        <dbReference type="SAM" id="MobiDB-lite"/>
    </source>
</evidence>
<dbReference type="Gene3D" id="2.60.40.420">
    <property type="entry name" value="Cupredoxins - blue copper proteins"/>
    <property type="match status" value="3"/>
</dbReference>
<dbReference type="InterPro" id="IPR011706">
    <property type="entry name" value="Cu-oxidase_C"/>
</dbReference>
<evidence type="ECO:0000313" key="6">
    <source>
        <dbReference type="EMBL" id="KAH7069290.1"/>
    </source>
</evidence>
<dbReference type="AlphaFoldDB" id="A0A8K0VSJ7"/>
<accession>A0A8K0VSJ7</accession>
<dbReference type="Pfam" id="PF07731">
    <property type="entry name" value="Cu-oxidase_2"/>
    <property type="match status" value="1"/>
</dbReference>
<comment type="caution">
    <text evidence="6">The sequence shown here is derived from an EMBL/GenBank/DDBJ whole genome shotgun (WGS) entry which is preliminary data.</text>
</comment>
<dbReference type="InterPro" id="IPR045087">
    <property type="entry name" value="Cu-oxidase_fam"/>
</dbReference>
<keyword evidence="7" id="KW-1185">Reference proteome</keyword>
<dbReference type="InterPro" id="IPR008972">
    <property type="entry name" value="Cupredoxin"/>
</dbReference>
<evidence type="ECO:0000313" key="7">
    <source>
        <dbReference type="Proteomes" id="UP000813461"/>
    </source>
</evidence>
<dbReference type="GO" id="GO:0005507">
    <property type="term" value="F:copper ion binding"/>
    <property type="evidence" value="ECO:0007669"/>
    <property type="project" value="InterPro"/>
</dbReference>
<dbReference type="PANTHER" id="PTHR48267">
    <property type="entry name" value="CUPREDOXIN SUPERFAMILY PROTEIN"/>
    <property type="match status" value="1"/>
</dbReference>